<feature type="transmembrane region" description="Helical" evidence="2">
    <location>
        <begin position="395"/>
        <end position="417"/>
    </location>
</feature>
<feature type="region of interest" description="Disordered" evidence="1">
    <location>
        <begin position="141"/>
        <end position="160"/>
    </location>
</feature>
<feature type="compositionally biased region" description="Polar residues" evidence="1">
    <location>
        <begin position="141"/>
        <end position="156"/>
    </location>
</feature>
<evidence type="ECO:0000256" key="1">
    <source>
        <dbReference type="SAM" id="MobiDB-lite"/>
    </source>
</evidence>
<keyword evidence="4" id="KW-1185">Reference proteome</keyword>
<keyword evidence="2" id="KW-0472">Membrane</keyword>
<feature type="transmembrane region" description="Helical" evidence="2">
    <location>
        <begin position="334"/>
        <end position="355"/>
    </location>
</feature>
<organism evidence="3 4">
    <name type="scientific">Dendrothele bispora (strain CBS 962.96)</name>
    <dbReference type="NCBI Taxonomy" id="1314807"/>
    <lineage>
        <taxon>Eukaryota</taxon>
        <taxon>Fungi</taxon>
        <taxon>Dikarya</taxon>
        <taxon>Basidiomycota</taxon>
        <taxon>Agaricomycotina</taxon>
        <taxon>Agaricomycetes</taxon>
        <taxon>Agaricomycetidae</taxon>
        <taxon>Agaricales</taxon>
        <taxon>Agaricales incertae sedis</taxon>
        <taxon>Dendrothele</taxon>
    </lineage>
</organism>
<proteinExistence type="predicted"/>
<keyword evidence="2" id="KW-0812">Transmembrane</keyword>
<protein>
    <submittedName>
        <fullName evidence="3">Uncharacterized protein</fullName>
    </submittedName>
</protein>
<reference evidence="3 4" key="1">
    <citation type="journal article" date="2019" name="Nat. Ecol. Evol.">
        <title>Megaphylogeny resolves global patterns of mushroom evolution.</title>
        <authorList>
            <person name="Varga T."/>
            <person name="Krizsan K."/>
            <person name="Foldi C."/>
            <person name="Dima B."/>
            <person name="Sanchez-Garcia M."/>
            <person name="Sanchez-Ramirez S."/>
            <person name="Szollosi G.J."/>
            <person name="Szarkandi J.G."/>
            <person name="Papp V."/>
            <person name="Albert L."/>
            <person name="Andreopoulos W."/>
            <person name="Angelini C."/>
            <person name="Antonin V."/>
            <person name="Barry K.W."/>
            <person name="Bougher N.L."/>
            <person name="Buchanan P."/>
            <person name="Buyck B."/>
            <person name="Bense V."/>
            <person name="Catcheside P."/>
            <person name="Chovatia M."/>
            <person name="Cooper J."/>
            <person name="Damon W."/>
            <person name="Desjardin D."/>
            <person name="Finy P."/>
            <person name="Geml J."/>
            <person name="Haridas S."/>
            <person name="Hughes K."/>
            <person name="Justo A."/>
            <person name="Karasinski D."/>
            <person name="Kautmanova I."/>
            <person name="Kiss B."/>
            <person name="Kocsube S."/>
            <person name="Kotiranta H."/>
            <person name="LaButti K.M."/>
            <person name="Lechner B.E."/>
            <person name="Liimatainen K."/>
            <person name="Lipzen A."/>
            <person name="Lukacs Z."/>
            <person name="Mihaltcheva S."/>
            <person name="Morgado L.N."/>
            <person name="Niskanen T."/>
            <person name="Noordeloos M.E."/>
            <person name="Ohm R.A."/>
            <person name="Ortiz-Santana B."/>
            <person name="Ovrebo C."/>
            <person name="Racz N."/>
            <person name="Riley R."/>
            <person name="Savchenko A."/>
            <person name="Shiryaev A."/>
            <person name="Soop K."/>
            <person name="Spirin V."/>
            <person name="Szebenyi C."/>
            <person name="Tomsovsky M."/>
            <person name="Tulloss R.E."/>
            <person name="Uehling J."/>
            <person name="Grigoriev I.V."/>
            <person name="Vagvolgyi C."/>
            <person name="Papp T."/>
            <person name="Martin F.M."/>
            <person name="Miettinen O."/>
            <person name="Hibbett D.S."/>
            <person name="Nagy L.G."/>
        </authorList>
    </citation>
    <scope>NUCLEOTIDE SEQUENCE [LARGE SCALE GENOMIC DNA]</scope>
    <source>
        <strain evidence="3 4">CBS 962.96</strain>
    </source>
</reference>
<dbReference type="AlphaFoldDB" id="A0A4S8M408"/>
<dbReference type="Proteomes" id="UP000297245">
    <property type="component" value="Unassembled WGS sequence"/>
</dbReference>
<name>A0A4S8M408_DENBC</name>
<evidence type="ECO:0000313" key="3">
    <source>
        <dbReference type="EMBL" id="THU96443.1"/>
    </source>
</evidence>
<sequence>MTTMESTVPTLAAKAKTVAVAHRTLQKTSTSVYKALGQNVLPRRLGTRFGLLSVGFERGQVKICMHAKYCLVQGISTRKCIAVFLDQFIQKNDENYKAVEDPECMSMKSGYYKSENPRYGCKEDKSYIPLTATLAYNSNTRAPDSTSSFPKSTSHHLPSPDHTLGKSFSSLVKTAPVGLVKSERLHNINTKMRRWAADHPGPNDEHDPIVGSRFTNLAHIDDRDIHIDINQNDNDYANSNYCALMPVASMINHERNFVPNATAGIYRLERSRDTDAPIIAWTAEGHKVIINRQVVDTVGIGISRAVICSSLCNGNVTITVLPAARNDKPIGFSLVRLALLVCLATVVTFAVINYLHGVSLPRLISEYLANNSHSFDVVSLTNTMANSPFFTPEEVAFSFLVLLSIAVLIDLGISMIIP</sequence>
<keyword evidence="2" id="KW-1133">Transmembrane helix</keyword>
<evidence type="ECO:0000256" key="2">
    <source>
        <dbReference type="SAM" id="Phobius"/>
    </source>
</evidence>
<evidence type="ECO:0000313" key="4">
    <source>
        <dbReference type="Proteomes" id="UP000297245"/>
    </source>
</evidence>
<gene>
    <name evidence="3" type="ORF">K435DRAFT_797332</name>
</gene>
<dbReference type="EMBL" id="ML179177">
    <property type="protein sequence ID" value="THU96443.1"/>
    <property type="molecule type" value="Genomic_DNA"/>
</dbReference>
<accession>A0A4S8M408</accession>